<dbReference type="AlphaFoldDB" id="A0AAN5AK81"/>
<protein>
    <submittedName>
        <fullName evidence="1">Uncharacterized protein</fullName>
    </submittedName>
</protein>
<organism evidence="1 2">
    <name type="scientific">Persicobacter diffluens</name>
    <dbReference type="NCBI Taxonomy" id="981"/>
    <lineage>
        <taxon>Bacteria</taxon>
        <taxon>Pseudomonadati</taxon>
        <taxon>Bacteroidota</taxon>
        <taxon>Cytophagia</taxon>
        <taxon>Cytophagales</taxon>
        <taxon>Persicobacteraceae</taxon>
        <taxon>Persicobacter</taxon>
    </lineage>
</organism>
<sequence length="42" mass="4951">MNTLNQTQGQLSFQQLNQLGILTLEEAYKIIMERRNKRRQGS</sequence>
<comment type="caution">
    <text evidence="1">The sequence shown here is derived from an EMBL/GenBank/DDBJ whole genome shotgun (WGS) entry which is preliminary data.</text>
</comment>
<keyword evidence="2" id="KW-1185">Reference proteome</keyword>
<gene>
    <name evidence="1" type="ORF">PEDI_31120</name>
</gene>
<dbReference type="Proteomes" id="UP001310022">
    <property type="component" value="Unassembled WGS sequence"/>
</dbReference>
<dbReference type="EMBL" id="BQKE01000002">
    <property type="protein sequence ID" value="GJM62560.1"/>
    <property type="molecule type" value="Genomic_DNA"/>
</dbReference>
<proteinExistence type="predicted"/>
<evidence type="ECO:0000313" key="1">
    <source>
        <dbReference type="EMBL" id="GJM62560.1"/>
    </source>
</evidence>
<evidence type="ECO:0000313" key="2">
    <source>
        <dbReference type="Proteomes" id="UP001310022"/>
    </source>
</evidence>
<name>A0AAN5AK81_9BACT</name>
<accession>A0AAN5AK81</accession>
<reference evidence="1 2" key="1">
    <citation type="submission" date="2021-12" db="EMBL/GenBank/DDBJ databases">
        <title>Genome sequencing of bacteria with rrn-lacking chromosome and rrn-plasmid.</title>
        <authorList>
            <person name="Anda M."/>
            <person name="Iwasaki W."/>
        </authorList>
    </citation>
    <scope>NUCLEOTIDE SEQUENCE [LARGE SCALE GENOMIC DNA]</scope>
    <source>
        <strain evidence="1 2">NBRC 15940</strain>
    </source>
</reference>